<proteinExistence type="predicted"/>
<dbReference type="Proteomes" id="UP000285768">
    <property type="component" value="Chromosome"/>
</dbReference>
<evidence type="ECO:0008006" key="3">
    <source>
        <dbReference type="Google" id="ProtNLM"/>
    </source>
</evidence>
<gene>
    <name evidence="1" type="ORF">Leucomu_07100</name>
</gene>
<name>A0ABX5QFH9_9MICO</name>
<evidence type="ECO:0000313" key="1">
    <source>
        <dbReference type="EMBL" id="QAB17716.1"/>
    </source>
</evidence>
<reference evidence="1 2" key="1">
    <citation type="submission" date="2019-01" db="EMBL/GenBank/DDBJ databases">
        <title>Leucobacter muris sp. nov. isolated from the nose of a laboratory mouse.</title>
        <authorList>
            <person name="Benga L."/>
            <person name="Sproeer C."/>
            <person name="Schumann P."/>
            <person name="Verbarg S."/>
            <person name="Bunk B."/>
            <person name="Engelhardt E."/>
            <person name="Benten P.M."/>
            <person name="Sager M."/>
        </authorList>
    </citation>
    <scope>NUCLEOTIDE SEQUENCE [LARGE SCALE GENOMIC DNA]</scope>
    <source>
        <strain evidence="1 2">DSM 101948</strain>
    </source>
</reference>
<dbReference type="SUPFAM" id="SSF56752">
    <property type="entry name" value="D-aminoacid aminotransferase-like PLP-dependent enzymes"/>
    <property type="match status" value="1"/>
</dbReference>
<dbReference type="InterPro" id="IPR036038">
    <property type="entry name" value="Aminotransferase-like"/>
</dbReference>
<organism evidence="1 2">
    <name type="scientific">Leucobacter muris</name>
    <dbReference type="NCBI Taxonomy" id="1935379"/>
    <lineage>
        <taxon>Bacteria</taxon>
        <taxon>Bacillati</taxon>
        <taxon>Actinomycetota</taxon>
        <taxon>Actinomycetes</taxon>
        <taxon>Micrococcales</taxon>
        <taxon>Microbacteriaceae</taxon>
        <taxon>Leucobacter</taxon>
    </lineage>
</organism>
<dbReference type="Gene3D" id="3.20.10.10">
    <property type="entry name" value="D-amino Acid Aminotransferase, subunit A, domain 2"/>
    <property type="match status" value="1"/>
</dbReference>
<dbReference type="InterPro" id="IPR043132">
    <property type="entry name" value="BCAT-like_C"/>
</dbReference>
<sequence length="288" mass="31531">MATSPGALLVADSFRVRVNLRTGGAEVRGLSLHVERFRRSAIEALLGEPPAPDPRPALRAPDSRESAAHAAVDAFLAEALPRIAAYGEGFPRLELRGAADRAPEFGLSLRPLPELRTAIELRTAPPLPLEHPERKGPNLDRLTAVNRRLGAEALLVDWRGRAVEGATTSLLWWPRAGDDREPRGAVSASSRRVRSVTERLLVEAGGRRLLGETPRRGRVGRPQPRSATVAELARHEVWAVNALHGIRLVAAIDGVPQAPPEERRLRWFREALDRCWQPLAQGGEFTTA</sequence>
<protein>
    <recommendedName>
        <fullName evidence="3">Aminotransferase class IV</fullName>
    </recommendedName>
</protein>
<accession>A0ABX5QFH9</accession>
<evidence type="ECO:0000313" key="2">
    <source>
        <dbReference type="Proteomes" id="UP000285768"/>
    </source>
</evidence>
<keyword evidence="2" id="KW-1185">Reference proteome</keyword>
<dbReference type="EMBL" id="CP035037">
    <property type="protein sequence ID" value="QAB17716.1"/>
    <property type="molecule type" value="Genomic_DNA"/>
</dbReference>
<dbReference type="RefSeq" id="WP_128386785.1">
    <property type="nucleotide sequence ID" value="NZ_CP035037.1"/>
</dbReference>